<dbReference type="InterPro" id="IPR036830">
    <property type="entry name" value="PP_kinase_middle_dom_sf"/>
</dbReference>
<feature type="active site" description="Phosphohistidine intermediate" evidence="6">
    <location>
        <position position="428"/>
    </location>
</feature>
<keyword evidence="13" id="KW-1185">Reference proteome</keyword>
<dbReference type="Gene3D" id="1.20.58.310">
    <property type="entry name" value="Polyphosphate kinase N-terminal domain"/>
    <property type="match status" value="1"/>
</dbReference>
<evidence type="ECO:0000256" key="6">
    <source>
        <dbReference type="HAMAP-Rule" id="MF_00347"/>
    </source>
</evidence>
<dbReference type="SUPFAM" id="SSF143724">
    <property type="entry name" value="PHP14-like"/>
    <property type="match status" value="1"/>
</dbReference>
<feature type="binding site" evidence="6">
    <location>
        <position position="47"/>
    </location>
    <ligand>
        <name>ATP</name>
        <dbReference type="ChEBI" id="CHEBI:30616"/>
    </ligand>
</feature>
<evidence type="ECO:0000256" key="3">
    <source>
        <dbReference type="ARBA" id="ARBA00022741"/>
    </source>
</evidence>
<evidence type="ECO:0000259" key="10">
    <source>
        <dbReference type="Pfam" id="PF13090"/>
    </source>
</evidence>
<dbReference type="RefSeq" id="WP_034362784.1">
    <property type="nucleotide sequence ID" value="NZ_CAJUDB010000004.1"/>
</dbReference>
<name>A0A4U8TT46_9HELI</name>
<dbReference type="EMBL" id="JRMQ02000001">
    <property type="protein sequence ID" value="TLE03239.1"/>
    <property type="molecule type" value="Genomic_DNA"/>
</dbReference>
<dbReference type="Pfam" id="PF13089">
    <property type="entry name" value="PP_kinase_N"/>
    <property type="match status" value="1"/>
</dbReference>
<dbReference type="GO" id="GO:0046872">
    <property type="term" value="F:metal ion binding"/>
    <property type="evidence" value="ECO:0007669"/>
    <property type="project" value="UniProtKB-KW"/>
</dbReference>
<dbReference type="HAMAP" id="MF_00347">
    <property type="entry name" value="Polyphosphate_kinase"/>
    <property type="match status" value="1"/>
</dbReference>
<dbReference type="NCBIfam" id="TIGR03705">
    <property type="entry name" value="poly_P_kin"/>
    <property type="match status" value="1"/>
</dbReference>
<dbReference type="Pfam" id="PF17941">
    <property type="entry name" value="PP_kinase_C_1"/>
    <property type="match status" value="1"/>
</dbReference>
<comment type="catalytic activity">
    <reaction evidence="6 7">
        <text>[phosphate](n) + ATP = [phosphate](n+1) + ADP</text>
        <dbReference type="Rhea" id="RHEA:19573"/>
        <dbReference type="Rhea" id="RHEA-COMP:9859"/>
        <dbReference type="Rhea" id="RHEA-COMP:14280"/>
        <dbReference type="ChEBI" id="CHEBI:16838"/>
        <dbReference type="ChEBI" id="CHEBI:30616"/>
        <dbReference type="ChEBI" id="CHEBI:456216"/>
        <dbReference type="EC" id="2.7.4.1"/>
    </reaction>
</comment>
<dbReference type="NCBIfam" id="NF003924">
    <property type="entry name" value="PRK05443.3-2"/>
    <property type="match status" value="1"/>
</dbReference>
<dbReference type="PIRSF" id="PIRSF015589">
    <property type="entry name" value="PP_kinase"/>
    <property type="match status" value="1"/>
</dbReference>
<dbReference type="PANTHER" id="PTHR30218">
    <property type="entry name" value="POLYPHOSPHATE KINASE"/>
    <property type="match status" value="1"/>
</dbReference>
<dbReference type="NCBIfam" id="NF003921">
    <property type="entry name" value="PRK05443.2-2"/>
    <property type="match status" value="1"/>
</dbReference>
<evidence type="ECO:0000259" key="9">
    <source>
        <dbReference type="Pfam" id="PF13089"/>
    </source>
</evidence>
<dbReference type="InterPro" id="IPR041108">
    <property type="entry name" value="PP_kinase_C_1"/>
</dbReference>
<evidence type="ECO:0000256" key="7">
    <source>
        <dbReference type="RuleBase" id="RU003800"/>
    </source>
</evidence>
<dbReference type="GeneID" id="82321000"/>
<feature type="binding site" evidence="6">
    <location>
        <position position="398"/>
    </location>
    <ligand>
        <name>Mg(2+)</name>
        <dbReference type="ChEBI" id="CHEBI:18420"/>
    </ligand>
</feature>
<dbReference type="SUPFAM" id="SSF140356">
    <property type="entry name" value="PPK N-terminal domain-like"/>
    <property type="match status" value="1"/>
</dbReference>
<feature type="domain" description="Polyphosphate kinase middle" evidence="8">
    <location>
        <begin position="123"/>
        <end position="297"/>
    </location>
</feature>
<protein>
    <recommendedName>
        <fullName evidence="6 7">Polyphosphate kinase</fullName>
        <ecNumber evidence="6 7">2.7.4.1</ecNumber>
    </recommendedName>
    <alternativeName>
        <fullName evidence="6">ATP-polyphosphate phosphotransferase</fullName>
    </alternativeName>
    <alternativeName>
        <fullName evidence="6">Polyphosphoric acid kinase</fullName>
    </alternativeName>
</protein>
<feature type="binding site" evidence="6">
    <location>
        <position position="555"/>
    </location>
    <ligand>
        <name>ATP</name>
        <dbReference type="ChEBI" id="CHEBI:30616"/>
    </ligand>
</feature>
<dbReference type="GO" id="GO:0005524">
    <property type="term" value="F:ATP binding"/>
    <property type="evidence" value="ECO:0007669"/>
    <property type="project" value="UniProtKB-KW"/>
</dbReference>
<dbReference type="PANTHER" id="PTHR30218:SF0">
    <property type="entry name" value="POLYPHOSPHATE KINASE"/>
    <property type="match status" value="1"/>
</dbReference>
<dbReference type="SUPFAM" id="SSF56024">
    <property type="entry name" value="Phospholipase D/nuclease"/>
    <property type="match status" value="2"/>
</dbReference>
<feature type="binding site" evidence="6">
    <location>
        <position position="461"/>
    </location>
    <ligand>
        <name>ATP</name>
        <dbReference type="ChEBI" id="CHEBI:30616"/>
    </ligand>
</feature>
<dbReference type="Gene3D" id="3.30.870.10">
    <property type="entry name" value="Endonuclease Chain A"/>
    <property type="match status" value="2"/>
</dbReference>
<dbReference type="NCBIfam" id="NF003917">
    <property type="entry name" value="PRK05443.1-1"/>
    <property type="match status" value="1"/>
</dbReference>
<comment type="caution">
    <text evidence="12">The sequence shown here is derived from an EMBL/GenBank/DDBJ whole genome shotgun (WGS) entry which is preliminary data.</text>
</comment>
<comment type="PTM">
    <text evidence="6 7">An intermediate of this reaction is the autophosphorylated ppk in which a phosphate is covalently linked to a histidine residue through a N-P bond.</text>
</comment>
<keyword evidence="2 6" id="KW-0808">Transferase</keyword>
<dbReference type="CDD" id="cd09168">
    <property type="entry name" value="PLDc_PaPPK1_C2_like"/>
    <property type="match status" value="1"/>
</dbReference>
<keyword evidence="5 6" id="KW-0067">ATP-binding</keyword>
<evidence type="ECO:0000259" key="11">
    <source>
        <dbReference type="Pfam" id="PF17941"/>
    </source>
</evidence>
<dbReference type="STRING" id="425400.LS65_07505"/>
<accession>A0A4U8TT46</accession>
<organism evidence="12 13">
    <name type="scientific">Helicobacter japonicus</name>
    <dbReference type="NCBI Taxonomy" id="425400"/>
    <lineage>
        <taxon>Bacteria</taxon>
        <taxon>Pseudomonadati</taxon>
        <taxon>Campylobacterota</taxon>
        <taxon>Epsilonproteobacteria</taxon>
        <taxon>Campylobacterales</taxon>
        <taxon>Helicobacteraceae</taxon>
        <taxon>Helicobacter</taxon>
    </lineage>
</organism>
<proteinExistence type="inferred from homology"/>
<comment type="cofactor">
    <cofactor evidence="6">
        <name>Mg(2+)</name>
        <dbReference type="ChEBI" id="CHEBI:18420"/>
    </cofactor>
</comment>
<dbReference type="GO" id="GO:0009358">
    <property type="term" value="C:polyphosphate kinase complex"/>
    <property type="evidence" value="ECO:0007669"/>
    <property type="project" value="InterPro"/>
</dbReference>
<dbReference type="GO" id="GO:0008976">
    <property type="term" value="F:polyphosphate kinase activity"/>
    <property type="evidence" value="ECO:0007669"/>
    <property type="project" value="UniProtKB-UniRule"/>
</dbReference>
<dbReference type="InterPro" id="IPR003414">
    <property type="entry name" value="PP_kinase"/>
</dbReference>
<dbReference type="AlphaFoldDB" id="A0A4U8TT46"/>
<keyword evidence="3 6" id="KW-0547">Nucleotide-binding</keyword>
<feature type="domain" description="Polyphosphate kinase C-terminal" evidence="11">
    <location>
        <begin position="325"/>
        <end position="487"/>
    </location>
</feature>
<dbReference type="Gene3D" id="3.30.1840.10">
    <property type="entry name" value="Polyphosphate kinase middle domain"/>
    <property type="match status" value="1"/>
</dbReference>
<comment type="function">
    <text evidence="6 7">Catalyzes the reversible transfer of the terminal phosphate of ATP to form a long-chain polyphosphate (polyP).</text>
</comment>
<dbReference type="Pfam" id="PF02503">
    <property type="entry name" value="PP_kinase"/>
    <property type="match status" value="1"/>
</dbReference>
<keyword evidence="1 6" id="KW-0597">Phosphoprotein</keyword>
<evidence type="ECO:0000259" key="8">
    <source>
        <dbReference type="Pfam" id="PF02503"/>
    </source>
</evidence>
<dbReference type="OrthoDB" id="9761456at2"/>
<feature type="domain" description="Polyphosphate kinase C-terminal" evidence="10">
    <location>
        <begin position="497"/>
        <end position="663"/>
    </location>
</feature>
<evidence type="ECO:0000313" key="13">
    <source>
        <dbReference type="Proteomes" id="UP000029707"/>
    </source>
</evidence>
<dbReference type="InterPro" id="IPR036832">
    <property type="entry name" value="PPK_N_dom_sf"/>
</dbReference>
<evidence type="ECO:0000256" key="1">
    <source>
        <dbReference type="ARBA" id="ARBA00022553"/>
    </source>
</evidence>
<dbReference type="Proteomes" id="UP000029707">
    <property type="component" value="Unassembled WGS sequence"/>
</dbReference>
<evidence type="ECO:0000256" key="2">
    <source>
        <dbReference type="ARBA" id="ARBA00022679"/>
    </source>
</evidence>
<feature type="binding site" evidence="6">
    <location>
        <position position="368"/>
    </location>
    <ligand>
        <name>Mg(2+)</name>
        <dbReference type="ChEBI" id="CHEBI:18420"/>
    </ligand>
</feature>
<evidence type="ECO:0000256" key="5">
    <source>
        <dbReference type="ARBA" id="ARBA00022840"/>
    </source>
</evidence>
<dbReference type="Pfam" id="PF13090">
    <property type="entry name" value="PP_kinase_C"/>
    <property type="match status" value="1"/>
</dbReference>
<dbReference type="EC" id="2.7.4.1" evidence="6 7"/>
<gene>
    <name evidence="6" type="primary">ppk</name>
    <name evidence="12" type="ORF">LS65_000215</name>
</gene>
<evidence type="ECO:0000313" key="12">
    <source>
        <dbReference type="EMBL" id="TLE03239.1"/>
    </source>
</evidence>
<keyword evidence="6" id="KW-0479">Metal-binding</keyword>
<sequence>MTINDSKMYFNRELSWLKFNTRVLNEAKNTNIPLLERLKFVAIYGTNLDEFYMIRVAGLKRLYASGITEVGADKLTPLQQLKSIREYLVKEKSTLENVFKEIQSGLAKENMHIKQVNELNNDQKKRLHEFFINYLYPVIVPVAVDATHPFPHLNNLSFAIALKLKDTQDNSTKFAMVRISRLLSRFVEIESGIFVAIENIVGEFASELFGDYEILNYVPFRITRNADMEIEEEEADDFIEIMSEGLKTRRKGEVVRLEIGADKDNSLLDFINSHLKVDPKDVYVYNIPLNLSGLWELVGSKAYAHLTTPPFNPKTLPPLHGNAEILSTMESNDIVLFHPYESFDPIVNFIQSAAKDPDVLSIRMTLYRVGKNSPIVKALIQAAENNKQVTALVELKARFDEENNLYWAHSLESAGAHVIYGVPGLKVHAKIALVIKKIGNTLKEYVHLSTGNYNPSTAKIYTDLSLLTCNEHFAKDAVKLFHSLSTGSSYRTKLGHLYIAPTQIKTKILELIEQEKKMGTQGRIIMKANAFVDIDVIRALYGASIAGVKIDLIVRGVCALRPGIKGVSENIRVFSIIGKYLEHARIYHFKNDKVGVYFASADIMPRNLERRVEILTPSLNEQMSKRLMEILQMQLNDNVQMYELQSNGEYQKVVSTQKPFSSQLAYEEYVNAIYGDSVSNDEVIKAKKLAKRMLKES</sequence>
<dbReference type="InterPro" id="IPR025198">
    <property type="entry name" value="PPK_N_dom"/>
</dbReference>
<feature type="domain" description="Polyphosphate kinase N-terminal" evidence="9">
    <location>
        <begin position="9"/>
        <end position="113"/>
    </location>
</feature>
<dbReference type="InterPro" id="IPR024953">
    <property type="entry name" value="PP_kinase_middle"/>
</dbReference>
<comment type="similarity">
    <text evidence="6 7">Belongs to the polyphosphate kinase 1 (PPK1) family.</text>
</comment>
<dbReference type="InterPro" id="IPR025200">
    <property type="entry name" value="PPK_C_dom2"/>
</dbReference>
<reference evidence="12 13" key="1">
    <citation type="journal article" date="2014" name="Genome Announc.">
        <title>Draft genome sequences of eight enterohepatic helicobacter species isolated from both laboratory and wild rodents.</title>
        <authorList>
            <person name="Sheh A."/>
            <person name="Shen Z."/>
            <person name="Fox J.G."/>
        </authorList>
    </citation>
    <scope>NUCLEOTIDE SEQUENCE [LARGE SCALE GENOMIC DNA]</scope>
    <source>
        <strain evidence="12 13">MIT 01-6451</strain>
    </source>
</reference>
<dbReference type="CDD" id="cd09165">
    <property type="entry name" value="PLDc_PaPPK1_C1_like"/>
    <property type="match status" value="1"/>
</dbReference>
<dbReference type="GO" id="GO:0006799">
    <property type="term" value="P:polyphosphate biosynthetic process"/>
    <property type="evidence" value="ECO:0007669"/>
    <property type="project" value="UniProtKB-UniRule"/>
</dbReference>
<keyword evidence="6" id="KW-0460">Magnesium</keyword>
<feature type="binding site" evidence="6">
    <location>
        <position position="583"/>
    </location>
    <ligand>
        <name>ATP</name>
        <dbReference type="ChEBI" id="CHEBI:30616"/>
    </ligand>
</feature>
<evidence type="ECO:0000256" key="4">
    <source>
        <dbReference type="ARBA" id="ARBA00022777"/>
    </source>
</evidence>
<keyword evidence="4 6" id="KW-0418">Kinase</keyword>